<comment type="caution">
    <text evidence="3">The sequence shown here is derived from an EMBL/GenBank/DDBJ whole genome shotgun (WGS) entry which is preliminary data.</text>
</comment>
<evidence type="ECO:0000313" key="4">
    <source>
        <dbReference type="Proteomes" id="UP001595476"/>
    </source>
</evidence>
<dbReference type="RefSeq" id="WP_386716259.1">
    <property type="nucleotide sequence ID" value="NZ_JBHRSZ010000002.1"/>
</dbReference>
<keyword evidence="2" id="KW-0413">Isomerase</keyword>
<evidence type="ECO:0000256" key="2">
    <source>
        <dbReference type="ARBA" id="ARBA00023235"/>
    </source>
</evidence>
<sequence length="265" mass="28676">MSNWLTIYQVDAFTSELFKGNPAAVVPLTEWLDDAVLQNIAAENNLAETAFFAMTEEGELLLRWFTPTCEVELCGHATLATAHVLFEEMGFADDQITFQTKFKGPLTVVKEASGYSMTFPNLKPEAVSEIPAALTEGLKIDVSEALVSDDYLVVLPSEDDVLALNPDFSVLAQLDRRGAIVTAPGKNVDFVSRYFAPAFGINEDPVTGSAHCVSAPFWAEKLGKSELTARQVSAREGNLVCVVSDENVTLKGGAVLYMKGSILVS</sequence>
<proteinExistence type="inferred from homology"/>
<comment type="similarity">
    <text evidence="1">Belongs to the PhzF family.</text>
</comment>
<name>A0ABV7H8Q7_9GAMM</name>
<accession>A0ABV7H8Q7</accession>
<organism evidence="3 4">
    <name type="scientific">Litoribrevibacter euphylliae</name>
    <dbReference type="NCBI Taxonomy" id="1834034"/>
    <lineage>
        <taxon>Bacteria</taxon>
        <taxon>Pseudomonadati</taxon>
        <taxon>Pseudomonadota</taxon>
        <taxon>Gammaproteobacteria</taxon>
        <taxon>Oceanospirillales</taxon>
        <taxon>Oceanospirillaceae</taxon>
        <taxon>Litoribrevibacter</taxon>
    </lineage>
</organism>
<keyword evidence="4" id="KW-1185">Reference proteome</keyword>
<dbReference type="InterPro" id="IPR003719">
    <property type="entry name" value="Phenazine_PhzF-like"/>
</dbReference>
<dbReference type="Pfam" id="PF02567">
    <property type="entry name" value="PhzC-PhzF"/>
    <property type="match status" value="1"/>
</dbReference>
<evidence type="ECO:0000256" key="1">
    <source>
        <dbReference type="ARBA" id="ARBA00008270"/>
    </source>
</evidence>
<dbReference type="EMBL" id="JBHRSZ010000002">
    <property type="protein sequence ID" value="MFC3150092.1"/>
    <property type="molecule type" value="Genomic_DNA"/>
</dbReference>
<dbReference type="PANTHER" id="PTHR13774">
    <property type="entry name" value="PHENAZINE BIOSYNTHESIS PROTEIN"/>
    <property type="match status" value="1"/>
</dbReference>
<dbReference type="PANTHER" id="PTHR13774:SF17">
    <property type="entry name" value="PHENAZINE BIOSYNTHESIS-LIKE DOMAIN-CONTAINING PROTEIN"/>
    <property type="match status" value="1"/>
</dbReference>
<evidence type="ECO:0000313" key="3">
    <source>
        <dbReference type="EMBL" id="MFC3150092.1"/>
    </source>
</evidence>
<dbReference type="SUPFAM" id="SSF54506">
    <property type="entry name" value="Diaminopimelate epimerase-like"/>
    <property type="match status" value="1"/>
</dbReference>
<reference evidence="4" key="1">
    <citation type="journal article" date="2019" name="Int. J. Syst. Evol. Microbiol.">
        <title>The Global Catalogue of Microorganisms (GCM) 10K type strain sequencing project: providing services to taxonomists for standard genome sequencing and annotation.</title>
        <authorList>
            <consortium name="The Broad Institute Genomics Platform"/>
            <consortium name="The Broad Institute Genome Sequencing Center for Infectious Disease"/>
            <person name="Wu L."/>
            <person name="Ma J."/>
        </authorList>
    </citation>
    <scope>NUCLEOTIDE SEQUENCE [LARGE SCALE GENOMIC DNA]</scope>
    <source>
        <strain evidence="4">KCTC 52438</strain>
    </source>
</reference>
<dbReference type="NCBIfam" id="TIGR00654">
    <property type="entry name" value="PhzF_family"/>
    <property type="match status" value="1"/>
</dbReference>
<dbReference type="Proteomes" id="UP001595476">
    <property type="component" value="Unassembled WGS sequence"/>
</dbReference>
<dbReference type="Gene3D" id="3.10.310.10">
    <property type="entry name" value="Diaminopimelate Epimerase, Chain A, domain 1"/>
    <property type="match status" value="2"/>
</dbReference>
<protein>
    <submittedName>
        <fullName evidence="3">PhzF family phenazine biosynthesis protein</fullName>
    </submittedName>
</protein>
<dbReference type="PIRSF" id="PIRSF016184">
    <property type="entry name" value="PhzC_PhzF"/>
    <property type="match status" value="1"/>
</dbReference>
<gene>
    <name evidence="3" type="ORF">ACFOEK_03550</name>
</gene>